<evidence type="ECO:0000313" key="2">
    <source>
        <dbReference type="Proteomes" id="UP001232063"/>
    </source>
</evidence>
<protein>
    <submittedName>
        <fullName evidence="1">AAA family ATPase</fullName>
    </submittedName>
</protein>
<name>A0AAE3UFU0_9BACT</name>
<dbReference type="PANTHER" id="PTHR37816">
    <property type="entry name" value="YALI0E33011P"/>
    <property type="match status" value="1"/>
</dbReference>
<dbReference type="RefSeq" id="WP_314511222.1">
    <property type="nucleotide sequence ID" value="NZ_JASJOU010000004.1"/>
</dbReference>
<reference evidence="1" key="1">
    <citation type="submission" date="2023-05" db="EMBL/GenBank/DDBJ databases">
        <authorList>
            <person name="Zhang X."/>
        </authorList>
    </citation>
    <scope>NUCLEOTIDE SEQUENCE</scope>
    <source>
        <strain evidence="1">BD1B2-1</strain>
    </source>
</reference>
<keyword evidence="2" id="KW-1185">Reference proteome</keyword>
<sequence length="185" mass="21613">MKIHLFGASGSGVTTLGKRLAETLHSTYFDSDYYYWEPSEPPFTIRRNPEIRNHMLKESLAGHTHWILGGSVISWGEEWLSAFDLAVFLWIPHDLRIQRLKDREYMRYGEIIYSDPVRNKQYNDFIDWAAGYDDITARGRTLLAHEAWIQKLTCPVLEIRGDLTVAEREQRVLEQLNQLSQKSNN</sequence>
<dbReference type="Proteomes" id="UP001232063">
    <property type="component" value="Unassembled WGS sequence"/>
</dbReference>
<evidence type="ECO:0000313" key="1">
    <source>
        <dbReference type="EMBL" id="MDJ1501662.1"/>
    </source>
</evidence>
<accession>A0AAE3UFU0</accession>
<dbReference type="InterPro" id="IPR027417">
    <property type="entry name" value="P-loop_NTPase"/>
</dbReference>
<dbReference type="SUPFAM" id="SSF52540">
    <property type="entry name" value="P-loop containing nucleoside triphosphate hydrolases"/>
    <property type="match status" value="1"/>
</dbReference>
<dbReference type="AlphaFoldDB" id="A0AAE3UFU0"/>
<dbReference type="Gene3D" id="3.40.50.300">
    <property type="entry name" value="P-loop containing nucleotide triphosphate hydrolases"/>
    <property type="match status" value="1"/>
</dbReference>
<dbReference type="PANTHER" id="PTHR37816:SF2">
    <property type="entry name" value="DNA TOPOLOGY MODULATION PROTEIN FLAR-RELATED PROTEIN"/>
    <property type="match status" value="1"/>
</dbReference>
<proteinExistence type="predicted"/>
<comment type="caution">
    <text evidence="1">The sequence shown here is derived from an EMBL/GenBank/DDBJ whole genome shotgun (WGS) entry which is preliminary data.</text>
</comment>
<organism evidence="1 2">
    <name type="scientific">Xanthocytophaga agilis</name>
    <dbReference type="NCBI Taxonomy" id="3048010"/>
    <lineage>
        <taxon>Bacteria</taxon>
        <taxon>Pseudomonadati</taxon>
        <taxon>Bacteroidota</taxon>
        <taxon>Cytophagia</taxon>
        <taxon>Cytophagales</taxon>
        <taxon>Rhodocytophagaceae</taxon>
        <taxon>Xanthocytophaga</taxon>
    </lineage>
</organism>
<dbReference type="InterPro" id="IPR052922">
    <property type="entry name" value="Cytidylate_Kinase-2"/>
</dbReference>
<gene>
    <name evidence="1" type="ORF">QNI22_13435</name>
</gene>
<dbReference type="NCBIfam" id="NF004861">
    <property type="entry name" value="PRK06217.1"/>
    <property type="match status" value="1"/>
</dbReference>
<dbReference type="EMBL" id="JASJOU010000004">
    <property type="protein sequence ID" value="MDJ1501662.1"/>
    <property type="molecule type" value="Genomic_DNA"/>
</dbReference>